<reference evidence="2 3" key="1">
    <citation type="submission" date="2014-04" db="EMBL/GenBank/DDBJ databases">
        <authorList>
            <consortium name="DOE Joint Genome Institute"/>
            <person name="Kuo A."/>
            <person name="Tarkka M."/>
            <person name="Buscot F."/>
            <person name="Kohler A."/>
            <person name="Nagy L.G."/>
            <person name="Floudas D."/>
            <person name="Copeland A."/>
            <person name="Barry K.W."/>
            <person name="Cichocki N."/>
            <person name="Veneault-Fourrey C."/>
            <person name="LaButti K."/>
            <person name="Lindquist E.A."/>
            <person name="Lipzen A."/>
            <person name="Lundell T."/>
            <person name="Morin E."/>
            <person name="Murat C."/>
            <person name="Sun H."/>
            <person name="Tunlid A."/>
            <person name="Henrissat B."/>
            <person name="Grigoriev I.V."/>
            <person name="Hibbett D.S."/>
            <person name="Martin F."/>
            <person name="Nordberg H.P."/>
            <person name="Cantor M.N."/>
            <person name="Hua S.X."/>
        </authorList>
    </citation>
    <scope>NUCLEOTIDE SEQUENCE [LARGE SCALE GENOMIC DNA]</scope>
    <source>
        <strain evidence="2 3">F 1598</strain>
    </source>
</reference>
<keyword evidence="3" id="KW-1185">Reference proteome</keyword>
<evidence type="ECO:0000313" key="3">
    <source>
        <dbReference type="Proteomes" id="UP000054166"/>
    </source>
</evidence>
<dbReference type="Proteomes" id="UP000054166">
    <property type="component" value="Unassembled WGS sequence"/>
</dbReference>
<feature type="region of interest" description="Disordered" evidence="1">
    <location>
        <begin position="22"/>
        <end position="42"/>
    </location>
</feature>
<sequence>MHTEWVFGSRIWRHKITSNRQGTLSPYQNAEGKRRPGQPSDDVASTIEQHVRGLEVFIKLTAVLLRFHKQFRST</sequence>
<organism evidence="2 3">
    <name type="scientific">Piloderma croceum (strain F 1598)</name>
    <dbReference type="NCBI Taxonomy" id="765440"/>
    <lineage>
        <taxon>Eukaryota</taxon>
        <taxon>Fungi</taxon>
        <taxon>Dikarya</taxon>
        <taxon>Basidiomycota</taxon>
        <taxon>Agaricomycotina</taxon>
        <taxon>Agaricomycetes</taxon>
        <taxon>Agaricomycetidae</taxon>
        <taxon>Atheliales</taxon>
        <taxon>Atheliaceae</taxon>
        <taxon>Piloderma</taxon>
    </lineage>
</organism>
<dbReference type="AlphaFoldDB" id="A0A0C3B4U6"/>
<dbReference type="HOGENOM" id="CLU_2688706_0_0_1"/>
<accession>A0A0C3B4U6</accession>
<reference evidence="3" key="2">
    <citation type="submission" date="2015-01" db="EMBL/GenBank/DDBJ databases">
        <title>Evolutionary Origins and Diversification of the Mycorrhizal Mutualists.</title>
        <authorList>
            <consortium name="DOE Joint Genome Institute"/>
            <consortium name="Mycorrhizal Genomics Consortium"/>
            <person name="Kohler A."/>
            <person name="Kuo A."/>
            <person name="Nagy L.G."/>
            <person name="Floudas D."/>
            <person name="Copeland A."/>
            <person name="Barry K.W."/>
            <person name="Cichocki N."/>
            <person name="Veneault-Fourrey C."/>
            <person name="LaButti K."/>
            <person name="Lindquist E.A."/>
            <person name="Lipzen A."/>
            <person name="Lundell T."/>
            <person name="Morin E."/>
            <person name="Murat C."/>
            <person name="Riley R."/>
            <person name="Ohm R."/>
            <person name="Sun H."/>
            <person name="Tunlid A."/>
            <person name="Henrissat B."/>
            <person name="Grigoriev I.V."/>
            <person name="Hibbett D.S."/>
            <person name="Martin F."/>
        </authorList>
    </citation>
    <scope>NUCLEOTIDE SEQUENCE [LARGE SCALE GENOMIC DNA]</scope>
    <source>
        <strain evidence="3">F 1598</strain>
    </source>
</reference>
<name>A0A0C3B4U6_PILCF</name>
<protein>
    <submittedName>
        <fullName evidence="2">Uncharacterized protein</fullName>
    </submittedName>
</protein>
<gene>
    <name evidence="2" type="ORF">PILCRDRAFT_829828</name>
</gene>
<evidence type="ECO:0000313" key="2">
    <source>
        <dbReference type="EMBL" id="KIM72317.1"/>
    </source>
</evidence>
<evidence type="ECO:0000256" key="1">
    <source>
        <dbReference type="SAM" id="MobiDB-lite"/>
    </source>
</evidence>
<dbReference type="InParanoid" id="A0A0C3B4U6"/>
<dbReference type="EMBL" id="KN833141">
    <property type="protein sequence ID" value="KIM72317.1"/>
    <property type="molecule type" value="Genomic_DNA"/>
</dbReference>
<proteinExistence type="predicted"/>